<reference evidence="1" key="1">
    <citation type="submission" date="2014-03" db="EMBL/GenBank/DDBJ databases">
        <title>CTD 241 fosmid library clone Pool3 contig00022.</title>
        <authorList>
            <person name="Pierechod M."/>
            <person name="Altermark B."/>
            <person name="Willassen N.P."/>
        </authorList>
    </citation>
    <scope>NUCLEOTIDE SEQUENCE</scope>
</reference>
<protein>
    <submittedName>
        <fullName evidence="1">Uncharacterized protein</fullName>
    </submittedName>
</protein>
<organism evidence="1">
    <name type="scientific">uncultured bacterium 'pool 3 contig00022'</name>
    <dbReference type="NCBI Taxonomy" id="1497872"/>
    <lineage>
        <taxon>Bacteria</taxon>
        <taxon>environmental samples</taxon>
    </lineage>
</organism>
<dbReference type="AlphaFoldDB" id="A0A059V6U0"/>
<dbReference type="EMBL" id="KJ538549">
    <property type="protein sequence ID" value="AHZ89321.1"/>
    <property type="molecule type" value="Genomic_DNA"/>
</dbReference>
<evidence type="ECO:0000313" key="1">
    <source>
        <dbReference type="EMBL" id="AHZ89321.1"/>
    </source>
</evidence>
<accession>A0A059V6U0</accession>
<sequence>MASDSESKEPQAARIPPRHLPDIVDLVINRVPFQVPKLKFIKSAYADFDEALEFRVEIEGEIYMERAVTPVLLVGDVEVACLESLGASLYRFLAFPPEEKRMKEDAPIMLAWPGLQPEIQRSQYRFRSP</sequence>
<proteinExistence type="predicted"/>
<name>A0A059V6U0_9BACT</name>